<organism evidence="1 2">
    <name type="scientific">Mycena metata</name>
    <dbReference type="NCBI Taxonomy" id="1033252"/>
    <lineage>
        <taxon>Eukaryota</taxon>
        <taxon>Fungi</taxon>
        <taxon>Dikarya</taxon>
        <taxon>Basidiomycota</taxon>
        <taxon>Agaricomycotina</taxon>
        <taxon>Agaricomycetes</taxon>
        <taxon>Agaricomycetidae</taxon>
        <taxon>Agaricales</taxon>
        <taxon>Marasmiineae</taxon>
        <taxon>Mycenaceae</taxon>
        <taxon>Mycena</taxon>
    </lineage>
</organism>
<dbReference type="EMBL" id="JARKIB010000085">
    <property type="protein sequence ID" value="KAJ7744887.1"/>
    <property type="molecule type" value="Genomic_DNA"/>
</dbReference>
<gene>
    <name evidence="1" type="ORF">B0H16DRAFT_1463029</name>
</gene>
<evidence type="ECO:0000313" key="1">
    <source>
        <dbReference type="EMBL" id="KAJ7744887.1"/>
    </source>
</evidence>
<keyword evidence="2" id="KW-1185">Reference proteome</keyword>
<proteinExistence type="predicted"/>
<dbReference type="Proteomes" id="UP001215598">
    <property type="component" value="Unassembled WGS sequence"/>
</dbReference>
<protein>
    <submittedName>
        <fullName evidence="1">Uncharacterized protein</fullName>
    </submittedName>
</protein>
<evidence type="ECO:0000313" key="2">
    <source>
        <dbReference type="Proteomes" id="UP001215598"/>
    </source>
</evidence>
<dbReference type="AlphaFoldDB" id="A0AAD7IK13"/>
<accession>A0AAD7IK13</accession>
<sequence>MVEKDLIVCTDNFSAETLGKAWKAVYGRRRPPVPVPFMRSARGMTGRDGTPLTGPVPPVKTVTASIPSKFVVDGDIRSRRELGRLVLNLRRHRVQRLFGALPTPIQYFLVLMMGPREREFILVEFGRFQLKYIVVAIRLVRKFKTVSVALRGFEVKKM</sequence>
<reference evidence="1" key="1">
    <citation type="submission" date="2023-03" db="EMBL/GenBank/DDBJ databases">
        <title>Massive genome expansion in bonnet fungi (Mycena s.s.) driven by repeated elements and novel gene families across ecological guilds.</title>
        <authorList>
            <consortium name="Lawrence Berkeley National Laboratory"/>
            <person name="Harder C.B."/>
            <person name="Miyauchi S."/>
            <person name="Viragh M."/>
            <person name="Kuo A."/>
            <person name="Thoen E."/>
            <person name="Andreopoulos B."/>
            <person name="Lu D."/>
            <person name="Skrede I."/>
            <person name="Drula E."/>
            <person name="Henrissat B."/>
            <person name="Morin E."/>
            <person name="Kohler A."/>
            <person name="Barry K."/>
            <person name="LaButti K."/>
            <person name="Morin E."/>
            <person name="Salamov A."/>
            <person name="Lipzen A."/>
            <person name="Mereny Z."/>
            <person name="Hegedus B."/>
            <person name="Baldrian P."/>
            <person name="Stursova M."/>
            <person name="Weitz H."/>
            <person name="Taylor A."/>
            <person name="Grigoriev I.V."/>
            <person name="Nagy L.G."/>
            <person name="Martin F."/>
            <person name="Kauserud H."/>
        </authorList>
    </citation>
    <scope>NUCLEOTIDE SEQUENCE</scope>
    <source>
        <strain evidence="1">CBHHK182m</strain>
    </source>
</reference>
<name>A0AAD7IK13_9AGAR</name>
<comment type="caution">
    <text evidence="1">The sequence shown here is derived from an EMBL/GenBank/DDBJ whole genome shotgun (WGS) entry which is preliminary data.</text>
</comment>